<dbReference type="Gene3D" id="3.90.1720.10">
    <property type="entry name" value="endopeptidase domain like (from Nostoc punctiforme)"/>
    <property type="match status" value="1"/>
</dbReference>
<dbReference type="InterPro" id="IPR024453">
    <property type="entry name" value="Peptidase_C92"/>
</dbReference>
<evidence type="ECO:0000313" key="2">
    <source>
        <dbReference type="Proteomes" id="UP000092247"/>
    </source>
</evidence>
<name>A0A1B8HAC7_9GAMM</name>
<dbReference type="Proteomes" id="UP000092247">
    <property type="component" value="Unassembled WGS sequence"/>
</dbReference>
<reference evidence="1 2" key="1">
    <citation type="submission" date="2016-06" db="EMBL/GenBank/DDBJ databases">
        <authorList>
            <person name="Kjaerup R.B."/>
            <person name="Dalgaard T.S."/>
            <person name="Juul-Madsen H.R."/>
        </authorList>
    </citation>
    <scope>NUCLEOTIDE SEQUENCE [LARGE SCALE GENOMIC DNA]</scope>
    <source>
        <strain evidence="1 2">GCSL-Mp3</strain>
    </source>
</reference>
<gene>
    <name evidence="1" type="ORF">AYY17_06785</name>
</gene>
<organism evidence="1 2">
    <name type="scientific">Morganella psychrotolerans</name>
    <dbReference type="NCBI Taxonomy" id="368603"/>
    <lineage>
        <taxon>Bacteria</taxon>
        <taxon>Pseudomonadati</taxon>
        <taxon>Pseudomonadota</taxon>
        <taxon>Gammaproteobacteria</taxon>
        <taxon>Enterobacterales</taxon>
        <taxon>Morganellaceae</taxon>
        <taxon>Morganella</taxon>
    </lineage>
</organism>
<accession>A0A1B8HAC7</accession>
<dbReference type="Pfam" id="PF05708">
    <property type="entry name" value="Peptidase_C92"/>
    <property type="match status" value="1"/>
</dbReference>
<protein>
    <recommendedName>
        <fullName evidence="3">Permuted papain-like amidase enzyme, YaeF/YiiX, C92 family</fullName>
    </recommendedName>
</protein>
<evidence type="ECO:0000313" key="1">
    <source>
        <dbReference type="EMBL" id="OBU06023.1"/>
    </source>
</evidence>
<comment type="caution">
    <text evidence="1">The sequence shown here is derived from an EMBL/GenBank/DDBJ whole genome shotgun (WGS) entry which is preliminary data.</text>
</comment>
<evidence type="ECO:0008006" key="3">
    <source>
        <dbReference type="Google" id="ProtNLM"/>
    </source>
</evidence>
<dbReference type="SUPFAM" id="SSF54001">
    <property type="entry name" value="Cysteine proteinases"/>
    <property type="match status" value="1"/>
</dbReference>
<dbReference type="STRING" id="368603.AYY16_11610"/>
<sequence>MILRLCTGSLLPVLFFISLPLSASPLPPGIQSGDLIFRDGGEAISDIVRTVDNSGFSHVGMLDIAPDGVVYVIHATPQEHPDGIAGVNRDTLDFFILHAKNRQVSYYAVLADDAHHRLARDNALSQTGIPFSINPQEGLYCTQLVAQSWQSAGLTIINGKTRLSLPMVEEPLILPENLTRSPLLRHIP</sequence>
<dbReference type="EMBL" id="LZEX01000023">
    <property type="protein sequence ID" value="OBU06023.1"/>
    <property type="molecule type" value="Genomic_DNA"/>
</dbReference>
<dbReference type="InterPro" id="IPR038765">
    <property type="entry name" value="Papain-like_cys_pep_sf"/>
</dbReference>
<proteinExistence type="predicted"/>
<dbReference type="RefSeq" id="WP_067424364.1">
    <property type="nucleotide sequence ID" value="NZ_LZEX01000023.1"/>
</dbReference>
<dbReference type="AlphaFoldDB" id="A0A1B8HAC7"/>